<evidence type="ECO:0008006" key="4">
    <source>
        <dbReference type="Google" id="ProtNLM"/>
    </source>
</evidence>
<gene>
    <name evidence="2" type="ORF">CVIRNUC_006909</name>
</gene>
<dbReference type="Proteomes" id="UP001314263">
    <property type="component" value="Unassembled WGS sequence"/>
</dbReference>
<dbReference type="PANTHER" id="PTHR43422">
    <property type="entry name" value="THIAMINE THIAZOLE SYNTHASE"/>
    <property type="match status" value="1"/>
</dbReference>
<evidence type="ECO:0000313" key="3">
    <source>
        <dbReference type="Proteomes" id="UP001314263"/>
    </source>
</evidence>
<name>A0AAV1ICG4_9CHLO</name>
<sequence length="602" mass="64710">MLHSKLPQGIQGASREAVPAFGLKIKPVGFQHAPVQKHRGSIRQNAATGSLPLKRQIHAQATIAEVKSSTAPDAVSKSSPATAIVLGASIAGLLSAAALSDYVESVIVLDKDAFVSEELPPDKLKEQFHCKGDDYLRRARSRKGVPQYIQLHGLLSRGAKVIEDLLPGWQQLAQDWGAWHYEPGTVKTFYNGAWTYHPQVKLGLSTLTATRDLIEQSIRTQLLALKPNVSIRGGAIAEELMWDDSKTTVQGVRLKDGEELKAGLVVDASGRRSKLPGWLEAAGYERPAEAHVDSHIGYSMRLYEMPEKEKQDPSWSAIYVRASPDHPRGGIAMKLENDYIIGGMFGYSGDHPPGDVEGHVEFIKSLRQPDVWDKLKDAKPLTAPMCYAGTSNVRRYYENIRLPERLLVIGDSAAAFNPVYGQGMTVSAMEAEALHNLIKAKAGKGKASAADMAGIPAVFQQMAGKIVDFPWDASTGEDFIYPATEGVRPEKSWVEKQVGAYMADLLGMASGDAAVFSALMPVFHMRSGPETLLTNPGLIAKVLMHRAKRVLQKPSASQAAAASPTQHGHGIAGPAAGAISTSAPLPSAKTAASGPKQTAGMK</sequence>
<keyword evidence="3" id="KW-1185">Reference proteome</keyword>
<dbReference type="EMBL" id="CAUYUE010000009">
    <property type="protein sequence ID" value="CAK0783710.1"/>
    <property type="molecule type" value="Genomic_DNA"/>
</dbReference>
<evidence type="ECO:0000256" key="1">
    <source>
        <dbReference type="SAM" id="MobiDB-lite"/>
    </source>
</evidence>
<dbReference type="PRINTS" id="PR00420">
    <property type="entry name" value="RNGMNOXGNASE"/>
</dbReference>
<proteinExistence type="predicted"/>
<dbReference type="PANTHER" id="PTHR43422:SF3">
    <property type="entry name" value="THIAMINE THIAZOLE SYNTHASE"/>
    <property type="match status" value="1"/>
</dbReference>
<dbReference type="AlphaFoldDB" id="A0AAV1ICG4"/>
<dbReference type="Gene3D" id="3.50.50.60">
    <property type="entry name" value="FAD/NAD(P)-binding domain"/>
    <property type="match status" value="1"/>
</dbReference>
<feature type="compositionally biased region" description="Low complexity" evidence="1">
    <location>
        <begin position="555"/>
        <end position="584"/>
    </location>
</feature>
<dbReference type="InterPro" id="IPR036188">
    <property type="entry name" value="FAD/NAD-bd_sf"/>
</dbReference>
<dbReference type="SUPFAM" id="SSF51905">
    <property type="entry name" value="FAD/NAD(P)-binding domain"/>
    <property type="match status" value="1"/>
</dbReference>
<reference evidence="2 3" key="1">
    <citation type="submission" date="2023-10" db="EMBL/GenBank/DDBJ databases">
        <authorList>
            <person name="Maclean D."/>
            <person name="Macfadyen A."/>
        </authorList>
    </citation>
    <scope>NUCLEOTIDE SEQUENCE [LARGE SCALE GENOMIC DNA]</scope>
</reference>
<feature type="region of interest" description="Disordered" evidence="1">
    <location>
        <begin position="554"/>
        <end position="602"/>
    </location>
</feature>
<comment type="caution">
    <text evidence="2">The sequence shown here is derived from an EMBL/GenBank/DDBJ whole genome shotgun (WGS) entry which is preliminary data.</text>
</comment>
<evidence type="ECO:0000313" key="2">
    <source>
        <dbReference type="EMBL" id="CAK0783710.1"/>
    </source>
</evidence>
<accession>A0AAV1ICG4</accession>
<protein>
    <recommendedName>
        <fullName evidence="4">FAD-binding domain-containing protein</fullName>
    </recommendedName>
</protein>
<organism evidence="2 3">
    <name type="scientific">Coccomyxa viridis</name>
    <dbReference type="NCBI Taxonomy" id="1274662"/>
    <lineage>
        <taxon>Eukaryota</taxon>
        <taxon>Viridiplantae</taxon>
        <taxon>Chlorophyta</taxon>
        <taxon>core chlorophytes</taxon>
        <taxon>Trebouxiophyceae</taxon>
        <taxon>Trebouxiophyceae incertae sedis</taxon>
        <taxon>Coccomyxaceae</taxon>
        <taxon>Coccomyxa</taxon>
    </lineage>
</organism>